<organism evidence="4">
    <name type="scientific">Chaetomium thermophilum (strain DSM 1495 / CBS 144.50 / IMI 039719)</name>
    <name type="common">Thermochaetoides thermophila</name>
    <dbReference type="NCBI Taxonomy" id="759272"/>
    <lineage>
        <taxon>Eukaryota</taxon>
        <taxon>Fungi</taxon>
        <taxon>Dikarya</taxon>
        <taxon>Ascomycota</taxon>
        <taxon>Pezizomycotina</taxon>
        <taxon>Sordariomycetes</taxon>
        <taxon>Sordariomycetidae</taxon>
        <taxon>Sordariales</taxon>
        <taxon>Chaetomiaceae</taxon>
        <taxon>Thermochaetoides</taxon>
    </lineage>
</organism>
<dbReference type="GeneID" id="18260795"/>
<gene>
    <name evidence="3" type="ORF">CTHT_0067570</name>
</gene>
<dbReference type="HOGENOM" id="CLU_915276_0_0_1"/>
<dbReference type="KEGG" id="cthr:CTHT_0067570"/>
<proteinExistence type="predicted"/>
<evidence type="ECO:0000313" key="3">
    <source>
        <dbReference type="EMBL" id="EGS17431.1"/>
    </source>
</evidence>
<evidence type="ECO:0000259" key="2">
    <source>
        <dbReference type="Pfam" id="PF06985"/>
    </source>
</evidence>
<reference evidence="3 4" key="1">
    <citation type="journal article" date="2011" name="Cell">
        <title>Insight into structure and assembly of the nuclear pore complex by utilizing the genome of a eukaryotic thermophile.</title>
        <authorList>
            <person name="Amlacher S."/>
            <person name="Sarges P."/>
            <person name="Flemming D."/>
            <person name="van Noort V."/>
            <person name="Kunze R."/>
            <person name="Devos D.P."/>
            <person name="Arumugam M."/>
            <person name="Bork P."/>
            <person name="Hurt E."/>
        </authorList>
    </citation>
    <scope>NUCLEOTIDE SEQUENCE [LARGE SCALE GENOMIC DNA]</scope>
    <source>
        <strain evidence="4">DSM 1495 / CBS 144.50 / IMI 039719</strain>
    </source>
</reference>
<dbReference type="OrthoDB" id="5571888at2759"/>
<feature type="compositionally biased region" description="Polar residues" evidence="1">
    <location>
        <begin position="111"/>
        <end position="121"/>
    </location>
</feature>
<dbReference type="RefSeq" id="XP_006697049.1">
    <property type="nucleotide sequence ID" value="XM_006696986.1"/>
</dbReference>
<dbReference type="EMBL" id="GL988047">
    <property type="protein sequence ID" value="EGS17431.1"/>
    <property type="molecule type" value="Genomic_DNA"/>
</dbReference>
<dbReference type="PANTHER" id="PTHR24148">
    <property type="entry name" value="ANKYRIN REPEAT DOMAIN-CONTAINING PROTEIN 39 HOMOLOG-RELATED"/>
    <property type="match status" value="1"/>
</dbReference>
<feature type="region of interest" description="Disordered" evidence="1">
    <location>
        <begin position="64"/>
        <end position="147"/>
    </location>
</feature>
<name>G0SGU2_CHATD</name>
<sequence length="304" mass="34390">MSSTLSSDATGTPDLESIYQPLNPARREIRVLFLLPPSKKASSAAEPDIIGLSLNDKQTTQYCDDVNLDTNHSDEKDSSNDRASRGTGNDDHNDDVNPTSNHESEDEDNYLRSSVITQNSSEHGDDRGKKNSANNGSESESESEYDYDSPIRAVLATTSLLAKPRYIALSYTWGDPFYGYQAWNENETYIILNGQRVQIQPNLYDFLRCFRRYHDSLRVPLMDISQLIEIVGTPLWIDALCINQRDLEERSNQVLLMGELYREAALVMSWLGEDSRMSRGLQVMEELGRRLAIIQQRLSTHGSQ</sequence>
<dbReference type="PANTHER" id="PTHR24148:SF73">
    <property type="entry name" value="HET DOMAIN PROTEIN (AFU_ORTHOLOGUE AFUA_8G01020)"/>
    <property type="match status" value="1"/>
</dbReference>
<protein>
    <recommendedName>
        <fullName evidence="2">Heterokaryon incompatibility domain-containing protein</fullName>
    </recommendedName>
</protein>
<feature type="domain" description="Heterokaryon incompatibility" evidence="2">
    <location>
        <begin position="166"/>
        <end position="290"/>
    </location>
</feature>
<dbReference type="Pfam" id="PF06985">
    <property type="entry name" value="HET"/>
    <property type="match status" value="1"/>
</dbReference>
<evidence type="ECO:0000256" key="1">
    <source>
        <dbReference type="SAM" id="MobiDB-lite"/>
    </source>
</evidence>
<dbReference type="Proteomes" id="UP000008066">
    <property type="component" value="Unassembled WGS sequence"/>
</dbReference>
<dbReference type="InterPro" id="IPR010730">
    <property type="entry name" value="HET"/>
</dbReference>
<evidence type="ECO:0000313" key="4">
    <source>
        <dbReference type="Proteomes" id="UP000008066"/>
    </source>
</evidence>
<dbReference type="AlphaFoldDB" id="G0SGU2"/>
<feature type="compositionally biased region" description="Polar residues" evidence="1">
    <location>
        <begin position="1"/>
        <end position="10"/>
    </location>
</feature>
<accession>G0SGU2</accession>
<feature type="compositionally biased region" description="Basic and acidic residues" evidence="1">
    <location>
        <begin position="71"/>
        <end position="95"/>
    </location>
</feature>
<dbReference type="InterPro" id="IPR052895">
    <property type="entry name" value="HetReg/Transcr_Mod"/>
</dbReference>
<feature type="region of interest" description="Disordered" evidence="1">
    <location>
        <begin position="1"/>
        <end position="23"/>
    </location>
</feature>
<keyword evidence="4" id="KW-1185">Reference proteome</keyword>